<dbReference type="InterPro" id="IPR036388">
    <property type="entry name" value="WH-like_DNA-bd_sf"/>
</dbReference>
<gene>
    <name evidence="5" type="ORF">KDA_54060</name>
</gene>
<name>A0A402BF55_9CHLR</name>
<proteinExistence type="predicted"/>
<keyword evidence="2" id="KW-0238">DNA-binding</keyword>
<dbReference type="PRINTS" id="PR00038">
    <property type="entry name" value="HTHLUXR"/>
</dbReference>
<dbReference type="Gene3D" id="1.10.10.10">
    <property type="entry name" value="Winged helix-like DNA-binding domain superfamily/Winged helix DNA-binding domain"/>
    <property type="match status" value="1"/>
</dbReference>
<dbReference type="PANTHER" id="PTHR44688">
    <property type="entry name" value="DNA-BINDING TRANSCRIPTIONAL ACTIVATOR DEVR_DOSR"/>
    <property type="match status" value="1"/>
</dbReference>
<dbReference type="SUPFAM" id="SSF46894">
    <property type="entry name" value="C-terminal effector domain of the bipartite response regulators"/>
    <property type="match status" value="1"/>
</dbReference>
<dbReference type="PANTHER" id="PTHR44688:SF16">
    <property type="entry name" value="DNA-BINDING TRANSCRIPTIONAL ACTIVATOR DEVR_DOSR"/>
    <property type="match status" value="1"/>
</dbReference>
<evidence type="ECO:0000313" key="6">
    <source>
        <dbReference type="Proteomes" id="UP000287171"/>
    </source>
</evidence>
<dbReference type="Pfam" id="PF25873">
    <property type="entry name" value="WHD_MalT"/>
    <property type="match status" value="1"/>
</dbReference>
<keyword evidence="3" id="KW-0804">Transcription</keyword>
<dbReference type="Proteomes" id="UP000287171">
    <property type="component" value="Unassembled WGS sequence"/>
</dbReference>
<dbReference type="GO" id="GO:0006355">
    <property type="term" value="P:regulation of DNA-templated transcription"/>
    <property type="evidence" value="ECO:0007669"/>
    <property type="project" value="InterPro"/>
</dbReference>
<dbReference type="PROSITE" id="PS00622">
    <property type="entry name" value="HTH_LUXR_1"/>
    <property type="match status" value="1"/>
</dbReference>
<sequence>MQTFFLCTAILERLCAPLCANVLNGCLEPEEPCRWDLPLPLDNSGSEQEMLEYLERINLFLLPLDHQRRWYRYHHLLAQALQARLALLHPARVAELHMRASRWYEQQGYLSEAIAHALAAGDLQRANCLQAEFQEHRCIVADAGESMCMVLSQPRTPKGVQSSPHPLLDPLSERELQALQLLATGETNAAIARQLVITCGTVKRHMSNIFSKLGVTNRTQAVARARELRLL</sequence>
<evidence type="ECO:0000256" key="2">
    <source>
        <dbReference type="ARBA" id="ARBA00023125"/>
    </source>
</evidence>
<comment type="caution">
    <text evidence="5">The sequence shown here is derived from an EMBL/GenBank/DDBJ whole genome shotgun (WGS) entry which is preliminary data.</text>
</comment>
<evidence type="ECO:0000256" key="3">
    <source>
        <dbReference type="ARBA" id="ARBA00023163"/>
    </source>
</evidence>
<evidence type="ECO:0000256" key="1">
    <source>
        <dbReference type="ARBA" id="ARBA00023015"/>
    </source>
</evidence>
<dbReference type="OrthoDB" id="138331at2"/>
<dbReference type="EMBL" id="BIFT01000002">
    <property type="protein sequence ID" value="GCE29922.1"/>
    <property type="molecule type" value="Genomic_DNA"/>
</dbReference>
<dbReference type="InterPro" id="IPR000792">
    <property type="entry name" value="Tscrpt_reg_LuxR_C"/>
</dbReference>
<dbReference type="CDD" id="cd06170">
    <property type="entry name" value="LuxR_C_like"/>
    <property type="match status" value="1"/>
</dbReference>
<protein>
    <recommendedName>
        <fullName evidence="4">HTH luxR-type domain-containing protein</fullName>
    </recommendedName>
</protein>
<evidence type="ECO:0000313" key="5">
    <source>
        <dbReference type="EMBL" id="GCE29922.1"/>
    </source>
</evidence>
<keyword evidence="1" id="KW-0805">Transcription regulation</keyword>
<dbReference type="RefSeq" id="WP_126630102.1">
    <property type="nucleotide sequence ID" value="NZ_BIFT01000002.1"/>
</dbReference>
<dbReference type="AlphaFoldDB" id="A0A402BF55"/>
<dbReference type="PROSITE" id="PS50043">
    <property type="entry name" value="HTH_LUXR_2"/>
    <property type="match status" value="1"/>
</dbReference>
<dbReference type="Pfam" id="PF00196">
    <property type="entry name" value="GerE"/>
    <property type="match status" value="1"/>
</dbReference>
<accession>A0A402BF55</accession>
<dbReference type="GO" id="GO:0003677">
    <property type="term" value="F:DNA binding"/>
    <property type="evidence" value="ECO:0007669"/>
    <property type="project" value="UniProtKB-KW"/>
</dbReference>
<dbReference type="SMART" id="SM00421">
    <property type="entry name" value="HTH_LUXR"/>
    <property type="match status" value="1"/>
</dbReference>
<feature type="domain" description="HTH luxR-type" evidence="4">
    <location>
        <begin position="164"/>
        <end position="229"/>
    </location>
</feature>
<dbReference type="InterPro" id="IPR016032">
    <property type="entry name" value="Sig_transdc_resp-reg_C-effctor"/>
</dbReference>
<dbReference type="InterPro" id="IPR059106">
    <property type="entry name" value="WHD_MalT"/>
</dbReference>
<evidence type="ECO:0000259" key="4">
    <source>
        <dbReference type="PROSITE" id="PS50043"/>
    </source>
</evidence>
<organism evidence="5 6">
    <name type="scientific">Dictyobacter alpinus</name>
    <dbReference type="NCBI Taxonomy" id="2014873"/>
    <lineage>
        <taxon>Bacteria</taxon>
        <taxon>Bacillati</taxon>
        <taxon>Chloroflexota</taxon>
        <taxon>Ktedonobacteria</taxon>
        <taxon>Ktedonobacterales</taxon>
        <taxon>Dictyobacteraceae</taxon>
        <taxon>Dictyobacter</taxon>
    </lineage>
</organism>
<keyword evidence="6" id="KW-1185">Reference proteome</keyword>
<reference evidence="6" key="1">
    <citation type="submission" date="2018-12" db="EMBL/GenBank/DDBJ databases">
        <title>Tengunoibacter tsumagoiensis gen. nov., sp. nov., Dictyobacter kobayashii sp. nov., D. alpinus sp. nov., and D. joshuensis sp. nov. and description of Dictyobacteraceae fam. nov. within the order Ktedonobacterales isolated from Tengu-no-mugimeshi.</title>
        <authorList>
            <person name="Wang C.M."/>
            <person name="Zheng Y."/>
            <person name="Sakai Y."/>
            <person name="Toyoda A."/>
            <person name="Minakuchi Y."/>
            <person name="Abe K."/>
            <person name="Yokota A."/>
            <person name="Yabe S."/>
        </authorList>
    </citation>
    <scope>NUCLEOTIDE SEQUENCE [LARGE SCALE GENOMIC DNA]</scope>
    <source>
        <strain evidence="6">Uno16</strain>
    </source>
</reference>